<keyword evidence="18" id="KW-1185">Reference proteome</keyword>
<keyword evidence="5" id="KW-0808">Transferase</keyword>
<dbReference type="PROSITE" id="PS50089">
    <property type="entry name" value="ZF_RING_2"/>
    <property type="match status" value="1"/>
</dbReference>
<dbReference type="EMBL" id="JAMFTS010000005">
    <property type="protein sequence ID" value="KAJ4752340.1"/>
    <property type="molecule type" value="Genomic_DNA"/>
</dbReference>
<feature type="transmembrane region" description="Helical" evidence="15">
    <location>
        <begin position="13"/>
        <end position="34"/>
    </location>
</feature>
<dbReference type="InterPro" id="IPR001841">
    <property type="entry name" value="Znf_RING"/>
</dbReference>
<evidence type="ECO:0000256" key="11">
    <source>
        <dbReference type="ARBA" id="ARBA00022989"/>
    </source>
</evidence>
<evidence type="ECO:0000256" key="9">
    <source>
        <dbReference type="ARBA" id="ARBA00022786"/>
    </source>
</evidence>
<dbReference type="EC" id="2.3.2.27" evidence="4"/>
<evidence type="ECO:0000259" key="16">
    <source>
        <dbReference type="PROSITE" id="PS50089"/>
    </source>
</evidence>
<dbReference type="FunFam" id="3.30.40.10:FF:000187">
    <property type="entry name" value="E3 ubiquitin-protein ligase ATL6"/>
    <property type="match status" value="1"/>
</dbReference>
<evidence type="ECO:0000256" key="8">
    <source>
        <dbReference type="ARBA" id="ARBA00022771"/>
    </source>
</evidence>
<evidence type="ECO:0000256" key="13">
    <source>
        <dbReference type="ARBA" id="ARBA00024209"/>
    </source>
</evidence>
<evidence type="ECO:0000256" key="3">
    <source>
        <dbReference type="ARBA" id="ARBA00004906"/>
    </source>
</evidence>
<comment type="caution">
    <text evidence="17">The sequence shown here is derived from an EMBL/GenBank/DDBJ whole genome shotgun (WGS) entry which is preliminary data.</text>
</comment>
<comment type="pathway">
    <text evidence="3">Protein modification; protein ubiquitination.</text>
</comment>
<dbReference type="Gene3D" id="3.30.40.10">
    <property type="entry name" value="Zinc/RING finger domain, C3HC4 (zinc finger)"/>
    <property type="match status" value="1"/>
</dbReference>
<dbReference type="SMART" id="SM00184">
    <property type="entry name" value="RING"/>
    <property type="match status" value="1"/>
</dbReference>
<evidence type="ECO:0000256" key="15">
    <source>
        <dbReference type="SAM" id="Phobius"/>
    </source>
</evidence>
<evidence type="ECO:0000256" key="5">
    <source>
        <dbReference type="ARBA" id="ARBA00022679"/>
    </source>
</evidence>
<keyword evidence="6 15" id="KW-0812">Transmembrane</keyword>
<evidence type="ECO:0000256" key="4">
    <source>
        <dbReference type="ARBA" id="ARBA00012483"/>
    </source>
</evidence>
<protein>
    <recommendedName>
        <fullName evidence="4">RING-type E3 ubiquitin transferase</fullName>
        <ecNumber evidence="4">2.3.2.27</ecNumber>
    </recommendedName>
</protein>
<evidence type="ECO:0000256" key="1">
    <source>
        <dbReference type="ARBA" id="ARBA00000900"/>
    </source>
</evidence>
<name>A0AAV8CBR8_9POAL</name>
<evidence type="ECO:0000313" key="18">
    <source>
        <dbReference type="Proteomes" id="UP001140206"/>
    </source>
</evidence>
<keyword evidence="11 15" id="KW-1133">Transmembrane helix</keyword>
<reference evidence="17" key="1">
    <citation type="submission" date="2022-08" db="EMBL/GenBank/DDBJ databases">
        <authorList>
            <person name="Marques A."/>
        </authorList>
    </citation>
    <scope>NUCLEOTIDE SEQUENCE</scope>
    <source>
        <strain evidence="17">RhyPub2mFocal</strain>
        <tissue evidence="17">Leaves</tissue>
    </source>
</reference>
<evidence type="ECO:0000256" key="14">
    <source>
        <dbReference type="PROSITE-ProRule" id="PRU00175"/>
    </source>
</evidence>
<dbReference type="PANTHER" id="PTHR14155">
    <property type="entry name" value="RING FINGER DOMAIN-CONTAINING"/>
    <property type="match status" value="1"/>
</dbReference>
<evidence type="ECO:0000313" key="17">
    <source>
        <dbReference type="EMBL" id="KAJ4752340.1"/>
    </source>
</evidence>
<keyword evidence="10" id="KW-0862">Zinc</keyword>
<dbReference type="InterPro" id="IPR053238">
    <property type="entry name" value="RING-H2_zinc_finger"/>
</dbReference>
<dbReference type="SUPFAM" id="SSF57850">
    <property type="entry name" value="RING/U-box"/>
    <property type="match status" value="1"/>
</dbReference>
<keyword evidence="9" id="KW-0833">Ubl conjugation pathway</keyword>
<comment type="subcellular location">
    <subcellularLocation>
        <location evidence="2">Membrane</location>
        <topology evidence="2">Single-pass membrane protein</topology>
    </subcellularLocation>
</comment>
<evidence type="ECO:0000256" key="7">
    <source>
        <dbReference type="ARBA" id="ARBA00022723"/>
    </source>
</evidence>
<organism evidence="17 18">
    <name type="scientific">Rhynchospora pubera</name>
    <dbReference type="NCBI Taxonomy" id="906938"/>
    <lineage>
        <taxon>Eukaryota</taxon>
        <taxon>Viridiplantae</taxon>
        <taxon>Streptophyta</taxon>
        <taxon>Embryophyta</taxon>
        <taxon>Tracheophyta</taxon>
        <taxon>Spermatophyta</taxon>
        <taxon>Magnoliopsida</taxon>
        <taxon>Liliopsida</taxon>
        <taxon>Poales</taxon>
        <taxon>Cyperaceae</taxon>
        <taxon>Cyperoideae</taxon>
        <taxon>Rhynchosporeae</taxon>
        <taxon>Rhynchospora</taxon>
    </lineage>
</organism>
<evidence type="ECO:0000256" key="10">
    <source>
        <dbReference type="ARBA" id="ARBA00022833"/>
    </source>
</evidence>
<keyword evidence="8 14" id="KW-0863">Zinc-finger</keyword>
<dbReference type="Pfam" id="PF13639">
    <property type="entry name" value="zf-RING_2"/>
    <property type="match status" value="1"/>
</dbReference>
<dbReference type="Proteomes" id="UP001140206">
    <property type="component" value="Chromosome 5"/>
</dbReference>
<sequence length="162" mass="17851">MLSGSEPSAWEDILVSLVALGSVFTAVWLIRCFLRQMAARSMELHFSDKRQKSSLDSATIAALPTFTYKTSGGNSDGDACKNISPMECSICLCGVQDGEVVKLLPRCKHSFHGTCVDLWLKDHSTCPICRLEVLDSASVTDPPRQVELEVLDLERQGYTFYG</sequence>
<keyword evidence="7" id="KW-0479">Metal-binding</keyword>
<evidence type="ECO:0000256" key="2">
    <source>
        <dbReference type="ARBA" id="ARBA00004167"/>
    </source>
</evidence>
<proteinExistence type="inferred from homology"/>
<comment type="catalytic activity">
    <reaction evidence="1">
        <text>S-ubiquitinyl-[E2 ubiquitin-conjugating enzyme]-L-cysteine + [acceptor protein]-L-lysine = [E2 ubiquitin-conjugating enzyme]-L-cysteine + N(6)-ubiquitinyl-[acceptor protein]-L-lysine.</text>
        <dbReference type="EC" id="2.3.2.27"/>
    </reaction>
</comment>
<dbReference type="GO" id="GO:0061630">
    <property type="term" value="F:ubiquitin protein ligase activity"/>
    <property type="evidence" value="ECO:0007669"/>
    <property type="project" value="UniProtKB-EC"/>
</dbReference>
<dbReference type="GO" id="GO:0008270">
    <property type="term" value="F:zinc ion binding"/>
    <property type="evidence" value="ECO:0007669"/>
    <property type="project" value="UniProtKB-KW"/>
</dbReference>
<keyword evidence="12 15" id="KW-0472">Membrane</keyword>
<dbReference type="GO" id="GO:0016020">
    <property type="term" value="C:membrane"/>
    <property type="evidence" value="ECO:0007669"/>
    <property type="project" value="UniProtKB-SubCell"/>
</dbReference>
<evidence type="ECO:0000256" key="12">
    <source>
        <dbReference type="ARBA" id="ARBA00023136"/>
    </source>
</evidence>
<dbReference type="InterPro" id="IPR013083">
    <property type="entry name" value="Znf_RING/FYVE/PHD"/>
</dbReference>
<comment type="similarity">
    <text evidence="13">Belongs to the RING-type zinc finger family. ATL subfamily.</text>
</comment>
<dbReference type="PANTHER" id="PTHR14155:SF490">
    <property type="entry name" value="RING-TYPE DOMAIN-CONTAINING PROTEIN"/>
    <property type="match status" value="1"/>
</dbReference>
<evidence type="ECO:0000256" key="6">
    <source>
        <dbReference type="ARBA" id="ARBA00022692"/>
    </source>
</evidence>
<gene>
    <name evidence="17" type="ORF">LUZ62_086745</name>
</gene>
<feature type="domain" description="RING-type" evidence="16">
    <location>
        <begin position="88"/>
        <end position="130"/>
    </location>
</feature>
<accession>A0AAV8CBR8</accession>
<dbReference type="AlphaFoldDB" id="A0AAV8CBR8"/>